<dbReference type="SUPFAM" id="SSF103481">
    <property type="entry name" value="Multidrug resistance efflux transporter EmrE"/>
    <property type="match status" value="2"/>
</dbReference>
<dbReference type="GO" id="GO:0016020">
    <property type="term" value="C:membrane"/>
    <property type="evidence" value="ECO:0007669"/>
    <property type="project" value="InterPro"/>
</dbReference>
<feature type="domain" description="EamA" evidence="4">
    <location>
        <begin position="153"/>
        <end position="286"/>
    </location>
</feature>
<dbReference type="KEGG" id="cmic:caldi_13110"/>
<keyword evidence="3" id="KW-0472">Membrane</keyword>
<dbReference type="Gene3D" id="1.10.3730.20">
    <property type="match status" value="2"/>
</dbReference>
<keyword evidence="6" id="KW-1185">Reference proteome</keyword>
<feature type="transmembrane region" description="Helical" evidence="3">
    <location>
        <begin position="95"/>
        <end position="117"/>
    </location>
</feature>
<dbReference type="InterPro" id="IPR037185">
    <property type="entry name" value="EmrE-like"/>
</dbReference>
<feature type="transmembrane region" description="Helical" evidence="3">
    <location>
        <begin position="184"/>
        <end position="208"/>
    </location>
</feature>
<gene>
    <name evidence="5" type="ORF">caldi_13110</name>
</gene>
<evidence type="ECO:0000256" key="1">
    <source>
        <dbReference type="ARBA" id="ARBA00007362"/>
    </source>
</evidence>
<dbReference type="Pfam" id="PF00892">
    <property type="entry name" value="EamA"/>
    <property type="match status" value="2"/>
</dbReference>
<dbReference type="PANTHER" id="PTHR22911">
    <property type="entry name" value="ACYL-MALONYL CONDENSING ENZYME-RELATED"/>
    <property type="match status" value="1"/>
</dbReference>
<feature type="transmembrane region" description="Helical" evidence="3">
    <location>
        <begin position="214"/>
        <end position="233"/>
    </location>
</feature>
<feature type="transmembrane region" description="Helical" evidence="3">
    <location>
        <begin position="124"/>
        <end position="143"/>
    </location>
</feature>
<feature type="transmembrane region" description="Helical" evidence="3">
    <location>
        <begin position="155"/>
        <end position="172"/>
    </location>
</feature>
<dbReference type="EMBL" id="AP025628">
    <property type="protein sequence ID" value="BDG60221.1"/>
    <property type="molecule type" value="Genomic_DNA"/>
</dbReference>
<comment type="similarity">
    <text evidence="1">Belongs to the EamA transporter family.</text>
</comment>
<feature type="transmembrane region" description="Helical" evidence="3">
    <location>
        <begin position="68"/>
        <end position="89"/>
    </location>
</feature>
<reference evidence="5" key="1">
    <citation type="submission" date="2022-03" db="EMBL/GenBank/DDBJ databases">
        <title>Complete genome sequence of Caldinitratiruptor microaerophilus.</title>
        <authorList>
            <person name="Mukaiyama R."/>
            <person name="Nishiyama T."/>
            <person name="Ueda K."/>
        </authorList>
    </citation>
    <scope>NUCLEOTIDE SEQUENCE</scope>
    <source>
        <strain evidence="5">JCM 16183</strain>
    </source>
</reference>
<protein>
    <submittedName>
        <fullName evidence="5">EamA family transporter</fullName>
    </submittedName>
</protein>
<dbReference type="InterPro" id="IPR000620">
    <property type="entry name" value="EamA_dom"/>
</dbReference>
<feature type="region of interest" description="Disordered" evidence="2">
    <location>
        <begin position="291"/>
        <end position="310"/>
    </location>
</feature>
<evidence type="ECO:0000256" key="3">
    <source>
        <dbReference type="SAM" id="Phobius"/>
    </source>
</evidence>
<evidence type="ECO:0000259" key="4">
    <source>
        <dbReference type="Pfam" id="PF00892"/>
    </source>
</evidence>
<sequence length="310" mass="32255">MRRWKGYALVLLAAVLWGSLGIVGRRLYAGGLSPEVAVTYRSLGTAVFLGAYLGLVRPALLAVRSRDLPFLALYGLVSVGLYNLLYFTAIRLIPVATAAVLLYTAPLFVAILGRVLFDEPLTPAKWVLLLVTLVGTALAAGAYDLTQVRLNATGLLAGLGAGFTYGLYSIFGKYGLGRYSPWTLVLYTQIAGTAVVAPLAGAAALAAPLRRPDLWPALAYMILGPTLFAYAAYLGGLREIESSHASITATVEPVVAAILGAAVLGEVLAWPQVLGIALVLGGVALLQVRTSGGPPPGTPSAVRRAAGSPL</sequence>
<evidence type="ECO:0000313" key="5">
    <source>
        <dbReference type="EMBL" id="BDG60221.1"/>
    </source>
</evidence>
<evidence type="ECO:0000313" key="6">
    <source>
        <dbReference type="Proteomes" id="UP001163687"/>
    </source>
</evidence>
<accession>A0AA35CMR9</accession>
<organism evidence="5 6">
    <name type="scientific">Caldinitratiruptor microaerophilus</name>
    <dbReference type="NCBI Taxonomy" id="671077"/>
    <lineage>
        <taxon>Bacteria</taxon>
        <taxon>Bacillati</taxon>
        <taxon>Bacillota</taxon>
        <taxon>Clostridia</taxon>
        <taxon>Eubacteriales</taxon>
        <taxon>Symbiobacteriaceae</taxon>
        <taxon>Caldinitratiruptor</taxon>
    </lineage>
</organism>
<name>A0AA35CMR9_9FIRM</name>
<evidence type="ECO:0000256" key="2">
    <source>
        <dbReference type="SAM" id="MobiDB-lite"/>
    </source>
</evidence>
<keyword evidence="3" id="KW-1133">Transmembrane helix</keyword>
<feature type="domain" description="EamA" evidence="4">
    <location>
        <begin position="5"/>
        <end position="139"/>
    </location>
</feature>
<dbReference type="Proteomes" id="UP001163687">
    <property type="component" value="Chromosome"/>
</dbReference>
<proteinExistence type="inferred from homology"/>
<keyword evidence="3" id="KW-0812">Transmembrane</keyword>
<dbReference type="PANTHER" id="PTHR22911:SF79">
    <property type="entry name" value="MOBA-LIKE NTP TRANSFERASE DOMAIN-CONTAINING PROTEIN"/>
    <property type="match status" value="1"/>
</dbReference>
<dbReference type="RefSeq" id="WP_264844286.1">
    <property type="nucleotide sequence ID" value="NZ_AP025628.1"/>
</dbReference>
<feature type="transmembrane region" description="Helical" evidence="3">
    <location>
        <begin position="37"/>
        <end position="56"/>
    </location>
</feature>
<dbReference type="AlphaFoldDB" id="A0AA35CMR9"/>